<sequence length="214" mass="23175">MCGGKGGLGQGQLLRQRANHDFTRHSNLDAHDTKNLPFGPSYLGERPPTILVVDHGNRRTRDNFSLSHGRGAIGSPFLLSLSFPPSPFPLHILLPPLLSPPDGTSQRLRATIASPSIYLPGPGRSSLQGHDRLCMASRGRLIGHEPVDLQADPCGRTWMVCGCLVSGARRSRCMMHCHLHHPVPCFASLESERDPKRSTTAALPVFLAALGRCG</sequence>
<reference evidence="1 2" key="1">
    <citation type="journal article" date="2022" name="New Phytol.">
        <title>Ecological generalism drives hyperdiversity of secondary metabolite gene clusters in xylarialean endophytes.</title>
        <authorList>
            <person name="Franco M.E.E."/>
            <person name="Wisecaver J.H."/>
            <person name="Arnold A.E."/>
            <person name="Ju Y.M."/>
            <person name="Slot J.C."/>
            <person name="Ahrendt S."/>
            <person name="Moore L.P."/>
            <person name="Eastman K.E."/>
            <person name="Scott K."/>
            <person name="Konkel Z."/>
            <person name="Mondo S.J."/>
            <person name="Kuo A."/>
            <person name="Hayes R.D."/>
            <person name="Haridas S."/>
            <person name="Andreopoulos B."/>
            <person name="Riley R."/>
            <person name="LaButti K."/>
            <person name="Pangilinan J."/>
            <person name="Lipzen A."/>
            <person name="Amirebrahimi M."/>
            <person name="Yan J."/>
            <person name="Adam C."/>
            <person name="Keymanesh K."/>
            <person name="Ng V."/>
            <person name="Louie K."/>
            <person name="Northen T."/>
            <person name="Drula E."/>
            <person name="Henrissat B."/>
            <person name="Hsieh H.M."/>
            <person name="Youens-Clark K."/>
            <person name="Lutzoni F."/>
            <person name="Miadlikowska J."/>
            <person name="Eastwood D.C."/>
            <person name="Hamelin R.C."/>
            <person name="Grigoriev I.V."/>
            <person name="U'Ren J.M."/>
        </authorList>
    </citation>
    <scope>NUCLEOTIDE SEQUENCE [LARGE SCALE GENOMIC DNA]</scope>
    <source>
        <strain evidence="1 2">ER1909</strain>
    </source>
</reference>
<protein>
    <submittedName>
        <fullName evidence="1">Uncharacterized protein</fullName>
    </submittedName>
</protein>
<organism evidence="1 2">
    <name type="scientific">Hypoxylon rubiginosum</name>
    <dbReference type="NCBI Taxonomy" id="110542"/>
    <lineage>
        <taxon>Eukaryota</taxon>
        <taxon>Fungi</taxon>
        <taxon>Dikarya</taxon>
        <taxon>Ascomycota</taxon>
        <taxon>Pezizomycotina</taxon>
        <taxon>Sordariomycetes</taxon>
        <taxon>Xylariomycetidae</taxon>
        <taxon>Xylariales</taxon>
        <taxon>Hypoxylaceae</taxon>
        <taxon>Hypoxylon</taxon>
    </lineage>
</organism>
<dbReference type="Proteomes" id="UP001497680">
    <property type="component" value="Unassembled WGS sequence"/>
</dbReference>
<comment type="caution">
    <text evidence="1">The sequence shown here is derived from an EMBL/GenBank/DDBJ whole genome shotgun (WGS) entry which is preliminary data.</text>
</comment>
<dbReference type="EMBL" id="MU394306">
    <property type="protein sequence ID" value="KAI6087626.1"/>
    <property type="molecule type" value="Genomic_DNA"/>
</dbReference>
<name>A0ACC0D4N3_9PEZI</name>
<gene>
    <name evidence="1" type="ORF">F4821DRAFT_101778</name>
</gene>
<evidence type="ECO:0000313" key="2">
    <source>
        <dbReference type="Proteomes" id="UP001497680"/>
    </source>
</evidence>
<evidence type="ECO:0000313" key="1">
    <source>
        <dbReference type="EMBL" id="KAI6087626.1"/>
    </source>
</evidence>
<proteinExistence type="predicted"/>
<accession>A0ACC0D4N3</accession>
<keyword evidence="2" id="KW-1185">Reference proteome</keyword>